<dbReference type="OrthoDB" id="1606438at2759"/>
<keyword evidence="2" id="KW-1185">Reference proteome</keyword>
<dbReference type="EMBL" id="DF977453">
    <property type="protein sequence ID" value="GAW25506.1"/>
    <property type="molecule type" value="Genomic_DNA"/>
</dbReference>
<evidence type="ECO:0000313" key="2">
    <source>
        <dbReference type="Proteomes" id="UP000054516"/>
    </source>
</evidence>
<name>A0A1S8A5Y4_ROSNE</name>
<protein>
    <submittedName>
        <fullName evidence="1">Putative o-protein</fullName>
    </submittedName>
</protein>
<dbReference type="AlphaFoldDB" id="A0A1S8A5Y4"/>
<organism evidence="1">
    <name type="scientific">Rosellinia necatrix</name>
    <name type="common">White root-rot fungus</name>
    <dbReference type="NCBI Taxonomy" id="77044"/>
    <lineage>
        <taxon>Eukaryota</taxon>
        <taxon>Fungi</taxon>
        <taxon>Dikarya</taxon>
        <taxon>Ascomycota</taxon>
        <taxon>Pezizomycotina</taxon>
        <taxon>Sordariomycetes</taxon>
        <taxon>Xylariomycetidae</taxon>
        <taxon>Xylariales</taxon>
        <taxon>Xylariaceae</taxon>
        <taxon>Rosellinia</taxon>
    </lineage>
</organism>
<dbReference type="Proteomes" id="UP000054516">
    <property type="component" value="Unassembled WGS sequence"/>
</dbReference>
<accession>A0A1S8A5Y4</accession>
<proteinExistence type="predicted"/>
<evidence type="ECO:0000313" key="1">
    <source>
        <dbReference type="EMBL" id="GAW25506.1"/>
    </source>
</evidence>
<reference evidence="1" key="1">
    <citation type="submission" date="2016-03" db="EMBL/GenBank/DDBJ databases">
        <title>Draft genome sequence of Rosellinia necatrix.</title>
        <authorList>
            <person name="Kanematsu S."/>
        </authorList>
    </citation>
    <scope>NUCLEOTIDE SEQUENCE [LARGE SCALE GENOMIC DNA]</scope>
    <source>
        <strain evidence="1">W97</strain>
    </source>
</reference>
<gene>
    <name evidence="1" type="ORF">SAMD00023353_0800220</name>
</gene>
<sequence length="96" mass="10202">MAAQKSISELAALIHTKTKILEDGAKGQPGGDFSFALAVPPPAVKLDASLEGVRNEIVEATDELKARLLGPFQYMGSLALPVVRSPDRIPDIAYTL</sequence>